<evidence type="ECO:0008006" key="3">
    <source>
        <dbReference type="Google" id="ProtNLM"/>
    </source>
</evidence>
<proteinExistence type="predicted"/>
<accession>A0AAP2W6D4</accession>
<dbReference type="SUPFAM" id="SSF49373">
    <property type="entry name" value="Invasin/intimin cell-adhesion fragments"/>
    <property type="match status" value="1"/>
</dbReference>
<dbReference type="SUPFAM" id="SSF49452">
    <property type="entry name" value="Starch-binding domain-like"/>
    <property type="match status" value="1"/>
</dbReference>
<name>A0AAP2W6D4_9EURY</name>
<comment type="caution">
    <text evidence="1">The sequence shown here is derived from an EMBL/GenBank/DDBJ whole genome shotgun (WGS) entry which is preliminary data.</text>
</comment>
<dbReference type="Gene3D" id="2.60.40.1120">
    <property type="entry name" value="Carboxypeptidase-like, regulatory domain"/>
    <property type="match status" value="1"/>
</dbReference>
<gene>
    <name evidence="1" type="ORF">CUJ83_09480</name>
</gene>
<organism evidence="1 2">
    <name type="scientific">Methanooceanicella nereidis</name>
    <dbReference type="NCBI Taxonomy" id="2052831"/>
    <lineage>
        <taxon>Archaea</taxon>
        <taxon>Methanobacteriati</taxon>
        <taxon>Methanobacteriota</taxon>
        <taxon>Stenosarchaea group</taxon>
        <taxon>Methanomicrobia</taxon>
        <taxon>Methanocellales</taxon>
        <taxon>Methanocellaceae</taxon>
        <taxon>Methanooceanicella</taxon>
    </lineage>
</organism>
<dbReference type="RefSeq" id="WP_230742078.1">
    <property type="nucleotide sequence ID" value="NZ_PGCK01000007.1"/>
</dbReference>
<keyword evidence="2" id="KW-1185">Reference proteome</keyword>
<dbReference type="AlphaFoldDB" id="A0AAP2W6D4"/>
<sequence>MKDTGGVPEDVTVAVSILNSSVPEDYFYANTTVDMDGNFVFINLPSGEYKVYLYGDHVAYGYSNRLVVSNDSTSSCAILVRPRPYGVNIHAKPISLSYSDAKTNVTITVYDHYGDKVGAGWFITTYTNSGYTDMPYGYTDKNGMFTTILRSAPFEMYKEIKAFRLNDDGQYYAMSATYTEKFDDG</sequence>
<protein>
    <recommendedName>
        <fullName evidence="3">Carboxypeptidase regulatory-like domain-containing protein</fullName>
    </recommendedName>
</protein>
<dbReference type="GO" id="GO:0030246">
    <property type="term" value="F:carbohydrate binding"/>
    <property type="evidence" value="ECO:0007669"/>
    <property type="project" value="InterPro"/>
</dbReference>
<dbReference type="EMBL" id="PGCK01000007">
    <property type="protein sequence ID" value="MCD1295228.1"/>
    <property type="molecule type" value="Genomic_DNA"/>
</dbReference>
<dbReference type="Proteomes" id="UP001320159">
    <property type="component" value="Unassembled WGS sequence"/>
</dbReference>
<reference evidence="1 2" key="1">
    <citation type="submission" date="2017-11" db="EMBL/GenBank/DDBJ databases">
        <title>Isolation and Characterization of Family Methanocellaceae Species from Potential Methane Hydrate Area Offshore Southwestern Taiwan.</title>
        <authorList>
            <person name="Zhang W.-L."/>
            <person name="Chen W.-C."/>
            <person name="Lai M.-C."/>
            <person name="Chen S.-C."/>
        </authorList>
    </citation>
    <scope>NUCLEOTIDE SEQUENCE [LARGE SCALE GENOMIC DNA]</scope>
    <source>
        <strain evidence="1 2">CWC-04</strain>
    </source>
</reference>
<dbReference type="InterPro" id="IPR013784">
    <property type="entry name" value="Carb-bd-like_fold"/>
</dbReference>
<evidence type="ECO:0000313" key="1">
    <source>
        <dbReference type="EMBL" id="MCD1295228.1"/>
    </source>
</evidence>
<dbReference type="InterPro" id="IPR008964">
    <property type="entry name" value="Invasin/intimin_cell_adhesion"/>
</dbReference>
<evidence type="ECO:0000313" key="2">
    <source>
        <dbReference type="Proteomes" id="UP001320159"/>
    </source>
</evidence>